<sequence length="503" mass="57015">MDQRRIFAREEQQAVYSGEYNSPFARLPPELVAQVAANTPFNSRRDIPQVCRRWAAVCVNNIALWTILDFEDATDVSSRLLESLLQRSHSAPVELRNLSLYGRLSQQRGYGPEAEPLRNFANVLVRHMARISVLELDLHDYDNTADLNLGLISPAPLLRRARLTLPYFGHLALPVELFGGRLGAPHLRELDLTYCNWAPHMRAPAASVLNCVTCLSIRAPALGEADIRRLLTAFPTIYDIDVIFRPYQPNPFQPVSLSPELGPRLSVWLFQLDHQTAQGLQRLLHIHLRCISVFLAEGDVLPMLFENDQNTDAELSITPSKFSPPMVIAFDFRLTPNWRSTVNRTSITSFHRCATILSQRHVFRNVRKLSLSCLEDLILRDFNPFVIAQRMQHLRTGMGHQPQPVRTPSVTTWSALFPRLEEVDITLPPLSAMNSSTVFGDRNLRDLLSRTKRVTLRAQPGETYSVAWDTFCIGFTTSTAEPMLCSPDDLKLFGVQIRILFPN</sequence>
<evidence type="ECO:0000313" key="3">
    <source>
        <dbReference type="Proteomes" id="UP000077266"/>
    </source>
</evidence>
<reference evidence="2 3" key="1">
    <citation type="journal article" date="2016" name="Mol. Biol. Evol.">
        <title>Comparative Genomics of Early-Diverging Mushroom-Forming Fungi Provides Insights into the Origins of Lignocellulose Decay Capabilities.</title>
        <authorList>
            <person name="Nagy L.G."/>
            <person name="Riley R."/>
            <person name="Tritt A."/>
            <person name="Adam C."/>
            <person name="Daum C."/>
            <person name="Floudas D."/>
            <person name="Sun H."/>
            <person name="Yadav J.S."/>
            <person name="Pangilinan J."/>
            <person name="Larsson K.H."/>
            <person name="Matsuura K."/>
            <person name="Barry K."/>
            <person name="Labutti K."/>
            <person name="Kuo R."/>
            <person name="Ohm R.A."/>
            <person name="Bhattacharya S.S."/>
            <person name="Shirouzu T."/>
            <person name="Yoshinaga Y."/>
            <person name="Martin F.M."/>
            <person name="Grigoriev I.V."/>
            <person name="Hibbett D.S."/>
        </authorList>
    </citation>
    <scope>NUCLEOTIDE SEQUENCE [LARGE SCALE GENOMIC DNA]</scope>
    <source>
        <strain evidence="2 3">HHB12029</strain>
    </source>
</reference>
<evidence type="ECO:0000259" key="1">
    <source>
        <dbReference type="Pfam" id="PF12937"/>
    </source>
</evidence>
<dbReference type="InParanoid" id="A0A165H1H7"/>
<dbReference type="SUPFAM" id="SSF81383">
    <property type="entry name" value="F-box domain"/>
    <property type="match status" value="1"/>
</dbReference>
<dbReference type="EMBL" id="KV426030">
    <property type="protein sequence ID" value="KZV91315.1"/>
    <property type="molecule type" value="Genomic_DNA"/>
</dbReference>
<protein>
    <recommendedName>
        <fullName evidence="1">F-box domain-containing protein</fullName>
    </recommendedName>
</protein>
<name>A0A165H1H7_EXIGL</name>
<dbReference type="AlphaFoldDB" id="A0A165H1H7"/>
<proteinExistence type="predicted"/>
<evidence type="ECO:0000313" key="2">
    <source>
        <dbReference type="EMBL" id="KZV91315.1"/>
    </source>
</evidence>
<dbReference type="Gene3D" id="3.80.10.10">
    <property type="entry name" value="Ribonuclease Inhibitor"/>
    <property type="match status" value="1"/>
</dbReference>
<dbReference type="Proteomes" id="UP000077266">
    <property type="component" value="Unassembled WGS sequence"/>
</dbReference>
<dbReference type="Pfam" id="PF12937">
    <property type="entry name" value="F-box-like"/>
    <property type="match status" value="1"/>
</dbReference>
<gene>
    <name evidence="2" type="ORF">EXIGLDRAFT_770035</name>
</gene>
<accession>A0A165H1H7</accession>
<feature type="domain" description="F-box" evidence="1">
    <location>
        <begin position="24"/>
        <end position="69"/>
    </location>
</feature>
<dbReference type="InterPro" id="IPR032675">
    <property type="entry name" value="LRR_dom_sf"/>
</dbReference>
<dbReference type="InterPro" id="IPR036047">
    <property type="entry name" value="F-box-like_dom_sf"/>
</dbReference>
<organism evidence="2 3">
    <name type="scientific">Exidia glandulosa HHB12029</name>
    <dbReference type="NCBI Taxonomy" id="1314781"/>
    <lineage>
        <taxon>Eukaryota</taxon>
        <taxon>Fungi</taxon>
        <taxon>Dikarya</taxon>
        <taxon>Basidiomycota</taxon>
        <taxon>Agaricomycotina</taxon>
        <taxon>Agaricomycetes</taxon>
        <taxon>Auriculariales</taxon>
        <taxon>Exidiaceae</taxon>
        <taxon>Exidia</taxon>
    </lineage>
</organism>
<keyword evidence="3" id="KW-1185">Reference proteome</keyword>
<dbReference type="InterPro" id="IPR001810">
    <property type="entry name" value="F-box_dom"/>
</dbReference>